<feature type="compositionally biased region" description="Polar residues" evidence="1">
    <location>
        <begin position="95"/>
        <end position="104"/>
    </location>
</feature>
<evidence type="ECO:0000256" key="1">
    <source>
        <dbReference type="SAM" id="MobiDB-lite"/>
    </source>
</evidence>
<dbReference type="Pfam" id="PF06904">
    <property type="entry name" value="Extensin-like_C"/>
    <property type="match status" value="1"/>
</dbReference>
<dbReference type="InterPro" id="IPR009683">
    <property type="entry name" value="Extensin-like_C"/>
</dbReference>
<dbReference type="Gene3D" id="3.30.1380.10">
    <property type="match status" value="1"/>
</dbReference>
<evidence type="ECO:0000259" key="2">
    <source>
        <dbReference type="Pfam" id="PF06904"/>
    </source>
</evidence>
<sequence>MRWRVIIALALIAGPALAQAPYVSLRPVARPEARPGSVRVVQTPQTIPDTAPYISLRPVARPGSARVALQTPQFTSLTAPFTSLRPVARPTFRTAQTPRQQVLQDQPRRKPRLTRAERRAARKARRLQAKGAICGDPSIQGEVIGRVPGKLPGCGIDNAVRVRSISNVALSQQSVMSCTMANSLKSWIDNGLQPAVGGNGGGVARLKVAAGYACRTRNSRKGAKISEHAKGNAIDISEFQLRDGSEISVLKDWNNGPKGRALKRIHNSACGPFGTVLGPEYNRYHRDHFHLDVARYPGGSYCR</sequence>
<evidence type="ECO:0000313" key="3">
    <source>
        <dbReference type="EMBL" id="VAW03613.1"/>
    </source>
</evidence>
<organism evidence="3">
    <name type="scientific">hydrothermal vent metagenome</name>
    <dbReference type="NCBI Taxonomy" id="652676"/>
    <lineage>
        <taxon>unclassified sequences</taxon>
        <taxon>metagenomes</taxon>
        <taxon>ecological metagenomes</taxon>
    </lineage>
</organism>
<feature type="region of interest" description="Disordered" evidence="1">
    <location>
        <begin position="95"/>
        <end position="116"/>
    </location>
</feature>
<protein>
    <submittedName>
        <fullName evidence="3">RNA binding S1 domain protein</fullName>
    </submittedName>
</protein>
<proteinExistence type="predicted"/>
<accession>A0A3B0SHG9</accession>
<gene>
    <name evidence="3" type="ORF">MNBD_ALPHA07-1310</name>
</gene>
<dbReference type="EMBL" id="UOEG01000263">
    <property type="protein sequence ID" value="VAW03613.1"/>
    <property type="molecule type" value="Genomic_DNA"/>
</dbReference>
<dbReference type="AlphaFoldDB" id="A0A3B0SHG9"/>
<dbReference type="InterPro" id="IPR009045">
    <property type="entry name" value="Zn_M74/Hedgehog-like"/>
</dbReference>
<reference evidence="3" key="1">
    <citation type="submission" date="2018-06" db="EMBL/GenBank/DDBJ databases">
        <authorList>
            <person name="Zhirakovskaya E."/>
        </authorList>
    </citation>
    <scope>NUCLEOTIDE SEQUENCE</scope>
</reference>
<feature type="domain" description="Extensin-like C-terminal" evidence="2">
    <location>
        <begin position="150"/>
        <end position="303"/>
    </location>
</feature>
<name>A0A3B0SHG9_9ZZZZ</name>